<evidence type="ECO:0000259" key="2">
    <source>
        <dbReference type="Pfam" id="PF03050"/>
    </source>
</evidence>
<reference evidence="5 6" key="1">
    <citation type="submission" date="2024-09" db="EMBL/GenBank/DDBJ databases">
        <authorList>
            <person name="Sun Q."/>
            <person name="Mori K."/>
        </authorList>
    </citation>
    <scope>NUCLEOTIDE SEQUENCE [LARGE SCALE GENOMIC DNA]</scope>
    <source>
        <strain evidence="5 6">KCTC 42086</strain>
    </source>
</reference>
<feature type="domain" description="Transposase IS66 central" evidence="2">
    <location>
        <begin position="91"/>
        <end position="376"/>
    </location>
</feature>
<feature type="region of interest" description="Disordered" evidence="1">
    <location>
        <begin position="1"/>
        <end position="21"/>
    </location>
</feature>
<feature type="domain" description="Transposase IS66 C-terminal" evidence="4">
    <location>
        <begin position="383"/>
        <end position="420"/>
    </location>
</feature>
<feature type="domain" description="Transposase IS66 zinc-finger binding" evidence="3">
    <location>
        <begin position="33"/>
        <end position="76"/>
    </location>
</feature>
<sequence>MRLPDIEEKDKPKRRPIPDHIPRMEVELGPGAEACADCGGRLRRIGEDVTEELEYVPSRFIVNRIVRPHLTCTCCERFVQAPLPSRPIERGRPGPGLLAHVLVSKYADHLPLYRQSQIFDREGLDLDRSTLADWVGKSTALLEPLADAIGRHVLSAEAIFADDTPVSMLAPGTGKTRTARLWTYARDERPWGGSAPPAAWYRFSGDRKGQHPKDHLARYRGWMHADGYAGFEDLYRSGAIREVACMAHVRRKFVDIHRSQGSPIAQEAITRIARLYAVEKEARGSPPDRRAELRQAHAAPVFDELEAWLAMQLTTISGKSPLAAAIRYALTRMQRLRPYLDHGILELDNNAAERGMRAVALGRKNYLFVGSEAGGKAAAIAYTLTETAKLNAVDPLAWLADTLARIPDYKITKVDDLLPWRWNG</sequence>
<name>A0ABV6T9G3_9RHOB</name>
<dbReference type="Pfam" id="PF13817">
    <property type="entry name" value="DDE_Tnp_IS66_C"/>
    <property type="match status" value="1"/>
</dbReference>
<proteinExistence type="predicted"/>
<dbReference type="Pfam" id="PF03050">
    <property type="entry name" value="DDE_Tnp_IS66"/>
    <property type="match status" value="1"/>
</dbReference>
<evidence type="ECO:0000313" key="6">
    <source>
        <dbReference type="Proteomes" id="UP001589920"/>
    </source>
</evidence>
<dbReference type="PANTHER" id="PTHR33678">
    <property type="entry name" value="BLL1576 PROTEIN"/>
    <property type="match status" value="1"/>
</dbReference>
<evidence type="ECO:0000259" key="4">
    <source>
        <dbReference type="Pfam" id="PF13817"/>
    </source>
</evidence>
<dbReference type="InterPro" id="IPR039552">
    <property type="entry name" value="IS66_C"/>
</dbReference>
<keyword evidence="6" id="KW-1185">Reference proteome</keyword>
<comment type="caution">
    <text evidence="5">The sequence shown here is derived from an EMBL/GenBank/DDBJ whole genome shotgun (WGS) entry which is preliminary data.</text>
</comment>
<protein>
    <submittedName>
        <fullName evidence="5">IS66 family transposase</fullName>
    </submittedName>
</protein>
<dbReference type="RefSeq" id="WP_394320454.1">
    <property type="nucleotide sequence ID" value="NZ_JBHMQU010000050.1"/>
</dbReference>
<gene>
    <name evidence="5" type="ORF">ACFHYO_11110</name>
</gene>
<dbReference type="NCBIfam" id="NF033517">
    <property type="entry name" value="transpos_IS66"/>
    <property type="match status" value="1"/>
</dbReference>
<accession>A0ABV6T9G3</accession>
<evidence type="ECO:0000256" key="1">
    <source>
        <dbReference type="SAM" id="MobiDB-lite"/>
    </source>
</evidence>
<dbReference type="InterPro" id="IPR004291">
    <property type="entry name" value="Transposase_IS66_central"/>
</dbReference>
<dbReference type="Proteomes" id="UP001589920">
    <property type="component" value="Unassembled WGS sequence"/>
</dbReference>
<evidence type="ECO:0000313" key="5">
    <source>
        <dbReference type="EMBL" id="MFC0812658.1"/>
    </source>
</evidence>
<dbReference type="PANTHER" id="PTHR33678:SF1">
    <property type="entry name" value="BLL1576 PROTEIN"/>
    <property type="match status" value="1"/>
</dbReference>
<evidence type="ECO:0000259" key="3">
    <source>
        <dbReference type="Pfam" id="PF13005"/>
    </source>
</evidence>
<dbReference type="Pfam" id="PF13005">
    <property type="entry name" value="zf-IS66"/>
    <property type="match status" value="1"/>
</dbReference>
<dbReference type="InterPro" id="IPR052344">
    <property type="entry name" value="Transposase-related"/>
</dbReference>
<dbReference type="EMBL" id="JBHMQU010000050">
    <property type="protein sequence ID" value="MFC0812658.1"/>
    <property type="molecule type" value="Genomic_DNA"/>
</dbReference>
<dbReference type="InterPro" id="IPR024474">
    <property type="entry name" value="Znf_dom_IS66"/>
</dbReference>
<organism evidence="5 6">
    <name type="scientific">Paracoccus panacisoli</name>
    <dbReference type="NCBI Taxonomy" id="1510163"/>
    <lineage>
        <taxon>Bacteria</taxon>
        <taxon>Pseudomonadati</taxon>
        <taxon>Pseudomonadota</taxon>
        <taxon>Alphaproteobacteria</taxon>
        <taxon>Rhodobacterales</taxon>
        <taxon>Paracoccaceae</taxon>
        <taxon>Paracoccus</taxon>
    </lineage>
</organism>